<keyword evidence="5" id="KW-0472">Membrane</keyword>
<dbReference type="GO" id="GO:0055070">
    <property type="term" value="P:copper ion homeostasis"/>
    <property type="evidence" value="ECO:0007669"/>
    <property type="project" value="TreeGrafter"/>
</dbReference>
<evidence type="ECO:0000256" key="5">
    <source>
        <dbReference type="ARBA" id="ARBA00023136"/>
    </source>
</evidence>
<feature type="non-terminal residue" evidence="6">
    <location>
        <position position="80"/>
    </location>
</feature>
<dbReference type="PANTHER" id="PTHR43520">
    <property type="entry name" value="ATP7, ISOFORM B"/>
    <property type="match status" value="1"/>
</dbReference>
<comment type="caution">
    <text evidence="6">The sequence shown here is derived from an EMBL/GenBank/DDBJ whole genome shotgun (WGS) entry which is preliminary data.</text>
</comment>
<keyword evidence="4" id="KW-1133">Transmembrane helix</keyword>
<dbReference type="SUPFAM" id="SSF56784">
    <property type="entry name" value="HAD-like"/>
    <property type="match status" value="1"/>
</dbReference>
<dbReference type="PANTHER" id="PTHR43520:SF8">
    <property type="entry name" value="P-TYPE CU(+) TRANSPORTER"/>
    <property type="match status" value="1"/>
</dbReference>
<sequence>MLLGENKLIGAISLSDQVREESHDAIKNLKSMDIKCWMLTGDNEKTAKAVSEELGLDGYYAEVLPHEKLEKVKELQSKGE</sequence>
<name>A0A0F9K3V6_9ZZZZ</name>
<dbReference type="InterPro" id="IPR023214">
    <property type="entry name" value="HAD_sf"/>
</dbReference>
<evidence type="ECO:0000256" key="2">
    <source>
        <dbReference type="ARBA" id="ARBA00022692"/>
    </source>
</evidence>
<dbReference type="Gene3D" id="3.40.1110.10">
    <property type="entry name" value="Calcium-transporting ATPase, cytoplasmic domain N"/>
    <property type="match status" value="1"/>
</dbReference>
<dbReference type="InterPro" id="IPR023299">
    <property type="entry name" value="ATPase_P-typ_cyto_dom_N"/>
</dbReference>
<protein>
    <submittedName>
        <fullName evidence="6">Uncharacterized protein</fullName>
    </submittedName>
</protein>
<gene>
    <name evidence="6" type="ORF">LCGC14_1681800</name>
</gene>
<evidence type="ECO:0000256" key="4">
    <source>
        <dbReference type="ARBA" id="ARBA00022989"/>
    </source>
</evidence>
<dbReference type="InterPro" id="IPR036412">
    <property type="entry name" value="HAD-like_sf"/>
</dbReference>
<comment type="subcellular location">
    <subcellularLocation>
        <location evidence="1">Membrane</location>
    </subcellularLocation>
</comment>
<dbReference type="Gene3D" id="3.40.50.1000">
    <property type="entry name" value="HAD superfamily/HAD-like"/>
    <property type="match status" value="1"/>
</dbReference>
<keyword evidence="2" id="KW-0812">Transmembrane</keyword>
<dbReference type="GO" id="GO:0016020">
    <property type="term" value="C:membrane"/>
    <property type="evidence" value="ECO:0007669"/>
    <property type="project" value="UniProtKB-SubCell"/>
</dbReference>
<dbReference type="GO" id="GO:0016887">
    <property type="term" value="F:ATP hydrolysis activity"/>
    <property type="evidence" value="ECO:0007669"/>
    <property type="project" value="InterPro"/>
</dbReference>
<dbReference type="GO" id="GO:0005507">
    <property type="term" value="F:copper ion binding"/>
    <property type="evidence" value="ECO:0007669"/>
    <property type="project" value="TreeGrafter"/>
</dbReference>
<dbReference type="InterPro" id="IPR001757">
    <property type="entry name" value="P_typ_ATPase"/>
</dbReference>
<dbReference type="EMBL" id="LAZR01014589">
    <property type="protein sequence ID" value="KKM16833.1"/>
    <property type="molecule type" value="Genomic_DNA"/>
</dbReference>
<dbReference type="GO" id="GO:0005524">
    <property type="term" value="F:ATP binding"/>
    <property type="evidence" value="ECO:0007669"/>
    <property type="project" value="InterPro"/>
</dbReference>
<evidence type="ECO:0000256" key="3">
    <source>
        <dbReference type="ARBA" id="ARBA00022967"/>
    </source>
</evidence>
<reference evidence="6" key="1">
    <citation type="journal article" date="2015" name="Nature">
        <title>Complex archaea that bridge the gap between prokaryotes and eukaryotes.</title>
        <authorList>
            <person name="Spang A."/>
            <person name="Saw J.H."/>
            <person name="Jorgensen S.L."/>
            <person name="Zaremba-Niedzwiedzka K."/>
            <person name="Martijn J."/>
            <person name="Lind A.E."/>
            <person name="van Eijk R."/>
            <person name="Schleper C."/>
            <person name="Guy L."/>
            <person name="Ettema T.J."/>
        </authorList>
    </citation>
    <scope>NUCLEOTIDE SEQUENCE</scope>
</reference>
<keyword evidence="3" id="KW-1278">Translocase</keyword>
<evidence type="ECO:0000313" key="6">
    <source>
        <dbReference type="EMBL" id="KKM16833.1"/>
    </source>
</evidence>
<proteinExistence type="predicted"/>
<dbReference type="Pfam" id="PF00702">
    <property type="entry name" value="Hydrolase"/>
    <property type="match status" value="1"/>
</dbReference>
<accession>A0A0F9K3V6</accession>
<dbReference type="GO" id="GO:0043682">
    <property type="term" value="F:P-type divalent copper transporter activity"/>
    <property type="evidence" value="ECO:0007669"/>
    <property type="project" value="TreeGrafter"/>
</dbReference>
<evidence type="ECO:0000256" key="1">
    <source>
        <dbReference type="ARBA" id="ARBA00004370"/>
    </source>
</evidence>
<dbReference type="NCBIfam" id="TIGR01494">
    <property type="entry name" value="ATPase_P-type"/>
    <property type="match status" value="1"/>
</dbReference>
<dbReference type="AlphaFoldDB" id="A0A0F9K3V6"/>
<organism evidence="6">
    <name type="scientific">marine sediment metagenome</name>
    <dbReference type="NCBI Taxonomy" id="412755"/>
    <lineage>
        <taxon>unclassified sequences</taxon>
        <taxon>metagenomes</taxon>
        <taxon>ecological metagenomes</taxon>
    </lineage>
</organism>